<keyword evidence="6" id="KW-0808">Transferase</keyword>
<dbReference type="PANTHER" id="PTHR43065:SF53">
    <property type="entry name" value="SPORULATION KINASE B"/>
    <property type="match status" value="1"/>
</dbReference>
<evidence type="ECO:0000256" key="14">
    <source>
        <dbReference type="SAM" id="MobiDB-lite"/>
    </source>
</evidence>
<dbReference type="CDD" id="cd00075">
    <property type="entry name" value="HATPase"/>
    <property type="match status" value="1"/>
</dbReference>
<dbReference type="Pfam" id="PF00512">
    <property type="entry name" value="HisKA"/>
    <property type="match status" value="1"/>
</dbReference>
<comment type="subcellular location">
    <subcellularLocation>
        <location evidence="2">Cell membrane</location>
        <topology evidence="2">Multi-pass membrane protein</topology>
    </subcellularLocation>
</comment>
<evidence type="ECO:0000256" key="11">
    <source>
        <dbReference type="ARBA" id="ARBA00022989"/>
    </source>
</evidence>
<evidence type="ECO:0000313" key="18">
    <source>
        <dbReference type="Proteomes" id="UP000602284"/>
    </source>
</evidence>
<keyword evidence="9" id="KW-0418">Kinase</keyword>
<feature type="transmembrane region" description="Helical" evidence="15">
    <location>
        <begin position="70"/>
        <end position="94"/>
    </location>
</feature>
<dbReference type="InterPro" id="IPR036097">
    <property type="entry name" value="HisK_dim/P_sf"/>
</dbReference>
<dbReference type="Proteomes" id="UP000602284">
    <property type="component" value="Unassembled WGS sequence"/>
</dbReference>
<evidence type="ECO:0000313" key="17">
    <source>
        <dbReference type="EMBL" id="MBL0387431.1"/>
    </source>
</evidence>
<name>A0ABS1JB11_9BACL</name>
<keyword evidence="7 15" id="KW-0812">Transmembrane</keyword>
<evidence type="ECO:0000256" key="4">
    <source>
        <dbReference type="ARBA" id="ARBA00022475"/>
    </source>
</evidence>
<evidence type="ECO:0000256" key="2">
    <source>
        <dbReference type="ARBA" id="ARBA00004651"/>
    </source>
</evidence>
<proteinExistence type="predicted"/>
<keyword evidence="4" id="KW-1003">Cell membrane</keyword>
<keyword evidence="11 15" id="KW-1133">Transmembrane helix</keyword>
<protein>
    <recommendedName>
        <fullName evidence="3">histidine kinase</fullName>
        <ecNumber evidence="3">2.7.13.3</ecNumber>
    </recommendedName>
</protein>
<dbReference type="Gene3D" id="3.30.565.10">
    <property type="entry name" value="Histidine kinase-like ATPase, C-terminal domain"/>
    <property type="match status" value="1"/>
</dbReference>
<dbReference type="EC" id="2.7.13.3" evidence="3"/>
<dbReference type="SMART" id="SM00387">
    <property type="entry name" value="HATPase_c"/>
    <property type="match status" value="1"/>
</dbReference>
<feature type="transmembrane region" description="Helical" evidence="15">
    <location>
        <begin position="37"/>
        <end position="58"/>
    </location>
</feature>
<dbReference type="SUPFAM" id="SSF47384">
    <property type="entry name" value="Homodimeric domain of signal transducing histidine kinase"/>
    <property type="match status" value="1"/>
</dbReference>
<evidence type="ECO:0000256" key="7">
    <source>
        <dbReference type="ARBA" id="ARBA00022692"/>
    </source>
</evidence>
<dbReference type="Pfam" id="PF07694">
    <property type="entry name" value="5TM-5TMR_LYT"/>
    <property type="match status" value="1"/>
</dbReference>
<sequence length="441" mass="50336">MSKDLLLNLLLILTPIFVYQVFQMERVSTKKPHLDQWLIGLLYGIACDLCMVFPIAFGEDFLWDLRWVPFLIAVLYGGWRSGLVAALLLLGYRLYLGGGISFYSVVVCLLIVFTCTMLIRRRYLSYNRSQKVLCSLGLSLTTFLFMMASIWYVFDAKSQVEYLVGRGCAFYWMYAGLYMFAMTFSVLLIENLMESARMREEIRKSEKLNIISDLAASIAHEVRNPLTVVRGFIQLAQSTMDEDNRRYMRTAISELDRAEFIISDYLNFAKPELEHLERVNIAVEVRNIVTFMTSYATMQAVELTLDVEDTLYVFVDKVKFKQVIINLVKNSVEAIRQGGRIEVRAHRNGDCVQVTVIDNGEGMTAEQVERLGKPFYSTKEKGTGLGLMVTFRIVEAMSGTLTFESEKGRGTQATITVPFATKKDNFKRRNHDAGDESSHDE</sequence>
<feature type="transmembrane region" description="Helical" evidence="15">
    <location>
        <begin position="169"/>
        <end position="189"/>
    </location>
</feature>
<evidence type="ECO:0000256" key="8">
    <source>
        <dbReference type="ARBA" id="ARBA00022741"/>
    </source>
</evidence>
<dbReference type="GO" id="GO:0005524">
    <property type="term" value="F:ATP binding"/>
    <property type="evidence" value="ECO:0007669"/>
    <property type="project" value="UniProtKB-KW"/>
</dbReference>
<keyword evidence="18" id="KW-1185">Reference proteome</keyword>
<dbReference type="PRINTS" id="PR00344">
    <property type="entry name" value="BCTRLSENSOR"/>
</dbReference>
<evidence type="ECO:0000256" key="6">
    <source>
        <dbReference type="ARBA" id="ARBA00022679"/>
    </source>
</evidence>
<keyword evidence="8" id="KW-0547">Nucleotide-binding</keyword>
<evidence type="ECO:0000259" key="16">
    <source>
        <dbReference type="PROSITE" id="PS50109"/>
    </source>
</evidence>
<comment type="catalytic activity">
    <reaction evidence="1">
        <text>ATP + protein L-histidine = ADP + protein N-phospho-L-histidine.</text>
        <dbReference type="EC" id="2.7.13.3"/>
    </reaction>
</comment>
<keyword evidence="12" id="KW-0902">Two-component regulatory system</keyword>
<keyword evidence="10 17" id="KW-0067">ATP-binding</keyword>
<dbReference type="PANTHER" id="PTHR43065">
    <property type="entry name" value="SENSOR HISTIDINE KINASE"/>
    <property type="match status" value="1"/>
</dbReference>
<dbReference type="InterPro" id="IPR005467">
    <property type="entry name" value="His_kinase_dom"/>
</dbReference>
<feature type="transmembrane region" description="Helical" evidence="15">
    <location>
        <begin position="5"/>
        <end position="22"/>
    </location>
</feature>
<dbReference type="PROSITE" id="PS50109">
    <property type="entry name" value="HIS_KIN"/>
    <property type="match status" value="1"/>
</dbReference>
<dbReference type="InterPro" id="IPR036890">
    <property type="entry name" value="HATPase_C_sf"/>
</dbReference>
<evidence type="ECO:0000256" key="3">
    <source>
        <dbReference type="ARBA" id="ARBA00012438"/>
    </source>
</evidence>
<evidence type="ECO:0000256" key="1">
    <source>
        <dbReference type="ARBA" id="ARBA00000085"/>
    </source>
</evidence>
<evidence type="ECO:0000256" key="10">
    <source>
        <dbReference type="ARBA" id="ARBA00022840"/>
    </source>
</evidence>
<dbReference type="InterPro" id="IPR011620">
    <property type="entry name" value="Sig_transdc_His_kinase_LytS_TM"/>
</dbReference>
<dbReference type="InterPro" id="IPR003661">
    <property type="entry name" value="HisK_dim/P_dom"/>
</dbReference>
<evidence type="ECO:0000256" key="15">
    <source>
        <dbReference type="SAM" id="Phobius"/>
    </source>
</evidence>
<organism evidence="17 18">
    <name type="scientific">Tumebacillus amylolyticus</name>
    <dbReference type="NCBI Taxonomy" id="2801339"/>
    <lineage>
        <taxon>Bacteria</taxon>
        <taxon>Bacillati</taxon>
        <taxon>Bacillota</taxon>
        <taxon>Bacilli</taxon>
        <taxon>Bacillales</taxon>
        <taxon>Alicyclobacillaceae</taxon>
        <taxon>Tumebacillus</taxon>
    </lineage>
</organism>
<feature type="transmembrane region" description="Helical" evidence="15">
    <location>
        <begin position="132"/>
        <end position="154"/>
    </location>
</feature>
<dbReference type="Pfam" id="PF02518">
    <property type="entry name" value="HATPase_c"/>
    <property type="match status" value="1"/>
</dbReference>
<evidence type="ECO:0000256" key="13">
    <source>
        <dbReference type="ARBA" id="ARBA00023136"/>
    </source>
</evidence>
<dbReference type="SMART" id="SM00388">
    <property type="entry name" value="HisKA"/>
    <property type="match status" value="1"/>
</dbReference>
<feature type="compositionally biased region" description="Basic and acidic residues" evidence="14">
    <location>
        <begin position="431"/>
        <end position="441"/>
    </location>
</feature>
<dbReference type="InterPro" id="IPR003594">
    <property type="entry name" value="HATPase_dom"/>
</dbReference>
<evidence type="ECO:0000256" key="12">
    <source>
        <dbReference type="ARBA" id="ARBA00023012"/>
    </source>
</evidence>
<dbReference type="SUPFAM" id="SSF55874">
    <property type="entry name" value="ATPase domain of HSP90 chaperone/DNA topoisomerase II/histidine kinase"/>
    <property type="match status" value="1"/>
</dbReference>
<dbReference type="Gene3D" id="1.10.287.130">
    <property type="match status" value="1"/>
</dbReference>
<evidence type="ECO:0000256" key="9">
    <source>
        <dbReference type="ARBA" id="ARBA00022777"/>
    </source>
</evidence>
<dbReference type="EMBL" id="JAEQNB010000003">
    <property type="protein sequence ID" value="MBL0387431.1"/>
    <property type="molecule type" value="Genomic_DNA"/>
</dbReference>
<feature type="transmembrane region" description="Helical" evidence="15">
    <location>
        <begin position="100"/>
        <end position="120"/>
    </location>
</feature>
<feature type="domain" description="Histidine kinase" evidence="16">
    <location>
        <begin position="217"/>
        <end position="421"/>
    </location>
</feature>
<accession>A0ABS1JB11</accession>
<feature type="region of interest" description="Disordered" evidence="14">
    <location>
        <begin position="422"/>
        <end position="441"/>
    </location>
</feature>
<comment type="caution">
    <text evidence="17">The sequence shown here is derived from an EMBL/GenBank/DDBJ whole genome shotgun (WGS) entry which is preliminary data.</text>
</comment>
<dbReference type="CDD" id="cd00082">
    <property type="entry name" value="HisKA"/>
    <property type="match status" value="1"/>
</dbReference>
<keyword evidence="5" id="KW-0597">Phosphoprotein</keyword>
<keyword evidence="13 15" id="KW-0472">Membrane</keyword>
<gene>
    <name evidence="17" type="ORF">JJB07_12280</name>
</gene>
<evidence type="ECO:0000256" key="5">
    <source>
        <dbReference type="ARBA" id="ARBA00022553"/>
    </source>
</evidence>
<dbReference type="InterPro" id="IPR004358">
    <property type="entry name" value="Sig_transdc_His_kin-like_C"/>
</dbReference>
<dbReference type="RefSeq" id="WP_201635408.1">
    <property type="nucleotide sequence ID" value="NZ_JAEQNB010000003.1"/>
</dbReference>
<reference evidence="17 18" key="1">
    <citation type="submission" date="2021-01" db="EMBL/GenBank/DDBJ databases">
        <title>Tumebacillus sp. strain ITR2 16S ribosomal RNA gene Genome sequencing and assembly.</title>
        <authorList>
            <person name="Kang M."/>
        </authorList>
    </citation>
    <scope>NUCLEOTIDE SEQUENCE [LARGE SCALE GENOMIC DNA]</scope>
    <source>
        <strain evidence="17 18">ITR2</strain>
    </source>
</reference>